<reference evidence="20" key="1">
    <citation type="submission" date="2018-10" db="EMBL/GenBank/DDBJ databases">
        <title>De novo assembly of a Great Dane genome.</title>
        <authorList>
            <person name="Kidd J.M."/>
            <person name="Pendleton A.L."/>
            <person name="Shen F."/>
            <person name="Emery S."/>
        </authorList>
    </citation>
    <scope>NUCLEOTIDE SEQUENCE [LARGE SCALE GENOMIC DNA]</scope>
    <source>
        <strain evidence="20">Great Dane</strain>
    </source>
</reference>
<feature type="domain" description="Ig-like" evidence="19">
    <location>
        <begin position="24"/>
        <end position="121"/>
    </location>
</feature>
<dbReference type="Pfam" id="PF07686">
    <property type="entry name" value="V-set"/>
    <property type="match status" value="1"/>
</dbReference>
<keyword evidence="7 17" id="KW-1133">Transmembrane helix</keyword>
<dbReference type="SUPFAM" id="SSF48726">
    <property type="entry name" value="Immunoglobulin"/>
    <property type="match status" value="1"/>
</dbReference>
<dbReference type="Ensembl" id="ENSCAFT00040028899.1">
    <property type="protein sequence ID" value="ENSCAFP00040025097.1"/>
    <property type="gene ID" value="ENSCAFG00040015717.1"/>
</dbReference>
<keyword evidence="5 18" id="KW-0732">Signal</keyword>
<dbReference type="PANTHER" id="PTHR10441:SF2">
    <property type="entry name" value="T-CELL SURFACE GLYCOPROTEIN CD8 ALPHA CHAIN"/>
    <property type="match status" value="1"/>
</dbReference>
<reference evidence="20" key="2">
    <citation type="submission" date="2025-08" db="UniProtKB">
        <authorList>
            <consortium name="Ensembl"/>
        </authorList>
    </citation>
    <scope>IDENTIFICATION</scope>
</reference>
<protein>
    <recommendedName>
        <fullName evidence="2">T-cell surface glycoprotein CD8 alpha chain</fullName>
    </recommendedName>
</protein>
<evidence type="ECO:0000259" key="19">
    <source>
        <dbReference type="PROSITE" id="PS50835"/>
    </source>
</evidence>
<keyword evidence="14" id="KW-0393">Immunoglobulin domain</keyword>
<dbReference type="GO" id="GO:0042110">
    <property type="term" value="P:T cell activation"/>
    <property type="evidence" value="ECO:0007669"/>
    <property type="project" value="UniProtKB-ARBA"/>
</dbReference>
<keyword evidence="8" id="KW-1064">Adaptive immunity</keyword>
<dbReference type="GO" id="GO:0002250">
    <property type="term" value="P:adaptive immune response"/>
    <property type="evidence" value="ECO:0007669"/>
    <property type="project" value="UniProtKB-KW"/>
</dbReference>
<keyword evidence="3" id="KW-1003">Cell membrane</keyword>
<dbReference type="InterPro" id="IPR015468">
    <property type="entry name" value="CD8_asu"/>
</dbReference>
<comment type="subunit">
    <text evidence="15">Forms disulfide-linked heterodimers with CD8B at the cell surface. Also forms homodimers in several cell types including NK-cells or peripheral blood T-lymphocytes. Interacts with the MHC class I HLA-A/B2M dimer. Interacts with LCK in a zinc-dependent manner.</text>
</comment>
<keyword evidence="4 17" id="KW-0812">Transmembrane</keyword>
<dbReference type="InterPro" id="IPR013783">
    <property type="entry name" value="Ig-like_fold"/>
</dbReference>
<dbReference type="PROSITE" id="PS50835">
    <property type="entry name" value="IG_LIKE"/>
    <property type="match status" value="1"/>
</dbReference>
<feature type="transmembrane region" description="Helical" evidence="17">
    <location>
        <begin position="246"/>
        <end position="269"/>
    </location>
</feature>
<dbReference type="InterPro" id="IPR003599">
    <property type="entry name" value="Ig_sub"/>
</dbReference>
<dbReference type="Proteomes" id="UP000694542">
    <property type="component" value="Chromosome 17"/>
</dbReference>
<evidence type="ECO:0000256" key="17">
    <source>
        <dbReference type="SAM" id="Phobius"/>
    </source>
</evidence>
<dbReference type="SMART" id="SM00409">
    <property type="entry name" value="IG"/>
    <property type="match status" value="1"/>
</dbReference>
<feature type="chain" id="PRO_5034298865" description="T-cell surface glycoprotein CD8 alpha chain" evidence="18">
    <location>
        <begin position="22"/>
        <end position="386"/>
    </location>
</feature>
<evidence type="ECO:0000313" key="20">
    <source>
        <dbReference type="Ensembl" id="ENSCAFP00040025097.1"/>
    </source>
</evidence>
<feature type="region of interest" description="Disordered" evidence="16">
    <location>
        <begin position="143"/>
        <end position="191"/>
    </location>
</feature>
<evidence type="ECO:0000256" key="7">
    <source>
        <dbReference type="ARBA" id="ARBA00022989"/>
    </source>
</evidence>
<evidence type="ECO:0000256" key="5">
    <source>
        <dbReference type="ARBA" id="ARBA00022729"/>
    </source>
</evidence>
<dbReference type="GO" id="GO:0043235">
    <property type="term" value="C:receptor complex"/>
    <property type="evidence" value="ECO:0007669"/>
    <property type="project" value="UniProtKB-ARBA"/>
</dbReference>
<evidence type="ECO:0000256" key="2">
    <source>
        <dbReference type="ARBA" id="ARBA00021525"/>
    </source>
</evidence>
<keyword evidence="11" id="KW-1015">Disulfide bond</keyword>
<dbReference type="InterPro" id="IPR007110">
    <property type="entry name" value="Ig-like_dom"/>
</dbReference>
<dbReference type="OrthoDB" id="9906515at2759"/>
<evidence type="ECO:0000256" key="10">
    <source>
        <dbReference type="ARBA" id="ARBA00023139"/>
    </source>
</evidence>
<name>A0A8C0STU1_CANLF</name>
<evidence type="ECO:0000313" key="21">
    <source>
        <dbReference type="Proteomes" id="UP000694542"/>
    </source>
</evidence>
<evidence type="ECO:0000256" key="14">
    <source>
        <dbReference type="ARBA" id="ARBA00023319"/>
    </source>
</evidence>
<feature type="compositionally biased region" description="Pro residues" evidence="16">
    <location>
        <begin position="143"/>
        <end position="152"/>
    </location>
</feature>
<evidence type="ECO:0000256" key="6">
    <source>
        <dbReference type="ARBA" id="ARBA00022859"/>
    </source>
</evidence>
<keyword evidence="12" id="KW-0325">Glycoprotein</keyword>
<evidence type="ECO:0000256" key="4">
    <source>
        <dbReference type="ARBA" id="ARBA00022692"/>
    </source>
</evidence>
<evidence type="ECO:0000256" key="12">
    <source>
        <dbReference type="ARBA" id="ARBA00023180"/>
    </source>
</evidence>
<organism evidence="20 21">
    <name type="scientific">Canis lupus familiaris</name>
    <name type="common">Dog</name>
    <name type="synonym">Canis familiaris</name>
    <dbReference type="NCBI Taxonomy" id="9615"/>
    <lineage>
        <taxon>Eukaryota</taxon>
        <taxon>Metazoa</taxon>
        <taxon>Chordata</taxon>
        <taxon>Craniata</taxon>
        <taxon>Vertebrata</taxon>
        <taxon>Euteleostomi</taxon>
        <taxon>Mammalia</taxon>
        <taxon>Eutheria</taxon>
        <taxon>Laurasiatheria</taxon>
        <taxon>Carnivora</taxon>
        <taxon>Caniformia</taxon>
        <taxon>Canidae</taxon>
        <taxon>Canis</taxon>
    </lineage>
</organism>
<evidence type="ECO:0000256" key="15">
    <source>
        <dbReference type="ARBA" id="ARBA00063291"/>
    </source>
</evidence>
<evidence type="ECO:0000256" key="1">
    <source>
        <dbReference type="ARBA" id="ARBA00004251"/>
    </source>
</evidence>
<dbReference type="SMART" id="SM00406">
    <property type="entry name" value="IGv"/>
    <property type="match status" value="1"/>
</dbReference>
<dbReference type="InterPro" id="IPR036179">
    <property type="entry name" value="Ig-like_dom_sf"/>
</dbReference>
<gene>
    <name evidence="20" type="primary">CD8A</name>
</gene>
<dbReference type="PANTHER" id="PTHR10441">
    <property type="entry name" value="CD8 ALPHA CHAIN"/>
    <property type="match status" value="1"/>
</dbReference>
<feature type="signal peptide" evidence="18">
    <location>
        <begin position="1"/>
        <end position="21"/>
    </location>
</feature>
<dbReference type="Gene3D" id="2.60.40.10">
    <property type="entry name" value="Immunoglobulins"/>
    <property type="match status" value="1"/>
</dbReference>
<dbReference type="AlphaFoldDB" id="A0A8C0STU1"/>
<evidence type="ECO:0000256" key="16">
    <source>
        <dbReference type="SAM" id="MobiDB-lite"/>
    </source>
</evidence>
<evidence type="ECO:0000256" key="9">
    <source>
        <dbReference type="ARBA" id="ARBA00023136"/>
    </source>
</evidence>
<keyword evidence="13" id="KW-0449">Lipoprotein</keyword>
<dbReference type="FunFam" id="2.60.40.10:FF:000956">
    <property type="entry name" value="T-cell surface glycoprotein CD8 alpha chain"/>
    <property type="match status" value="1"/>
</dbReference>
<keyword evidence="9 17" id="KW-0472">Membrane</keyword>
<keyword evidence="6" id="KW-0391">Immunity</keyword>
<feature type="compositionally biased region" description="Low complexity" evidence="16">
    <location>
        <begin position="171"/>
        <end position="181"/>
    </location>
</feature>
<evidence type="ECO:0000256" key="18">
    <source>
        <dbReference type="SAM" id="SignalP"/>
    </source>
</evidence>
<evidence type="ECO:0000256" key="3">
    <source>
        <dbReference type="ARBA" id="ARBA00022475"/>
    </source>
</evidence>
<keyword evidence="10" id="KW-0564">Palmitate</keyword>
<accession>A0A8C0STU1</accession>
<dbReference type="GO" id="GO:0007166">
    <property type="term" value="P:cell surface receptor signaling pathway"/>
    <property type="evidence" value="ECO:0007669"/>
    <property type="project" value="UniProtKB-ARBA"/>
</dbReference>
<comment type="subcellular location">
    <subcellularLocation>
        <location evidence="1">Cell membrane</location>
        <topology evidence="1">Single-pass type I membrane protein</topology>
    </subcellularLocation>
</comment>
<dbReference type="GO" id="GO:0009897">
    <property type="term" value="C:external side of plasma membrane"/>
    <property type="evidence" value="ECO:0007669"/>
    <property type="project" value="UniProtKB-ARBA"/>
</dbReference>
<evidence type="ECO:0000256" key="8">
    <source>
        <dbReference type="ARBA" id="ARBA00023130"/>
    </source>
</evidence>
<evidence type="ECO:0000256" key="11">
    <source>
        <dbReference type="ARBA" id="ARBA00023157"/>
    </source>
</evidence>
<proteinExistence type="predicted"/>
<sequence length="386" mass="41546">MASRVTALLLPLALLLRAAAASGPSRFRMTPPKVVGQLHAQVELQCQVLLSTAAPGCSWLYQRNEPAARPVFLMYISQSRAKPAEGLDTKHISGQKKTDSTYSLTLSRFRKEDEGYYFCSVLSNSILYFSPFVPVFLPVKPPTTPAPRPPTRAPTNASKPVSPRGETCRPAAGSAGETGSGENRGESPLPGPALILEAAPKAVRMVGKPRPARAGGVGWRMLGRLLMSASSVASVKTSGLDFACEIYIWAPLAGTCAVLLLSLVITIICNHSKPLGTRASWGKQSAPLPPLVLLAPGSPARQRMAISGTQLPCRVRHSPFLSWRLSSRNLLLFLFPLSGRFQEDRVLIPRAAAGVLSWPRAQGVHRFWLTTNTLRRRCPSGPGTSA</sequence>
<dbReference type="InterPro" id="IPR013106">
    <property type="entry name" value="Ig_V-set"/>
</dbReference>
<evidence type="ECO:0000256" key="13">
    <source>
        <dbReference type="ARBA" id="ARBA00023288"/>
    </source>
</evidence>